<dbReference type="InterPro" id="IPR001433">
    <property type="entry name" value="OxRdtase_FAD/NAD-bd"/>
</dbReference>
<evidence type="ECO:0000256" key="5">
    <source>
        <dbReference type="ARBA" id="ARBA00022827"/>
    </source>
</evidence>
<dbReference type="InterPro" id="IPR012165">
    <property type="entry name" value="Cyt_c3_hydrogenase_gsu"/>
</dbReference>
<proteinExistence type="predicted"/>
<reference evidence="11 12" key="1">
    <citation type="submission" date="2022-03" db="EMBL/GenBank/DDBJ databases">
        <authorList>
            <person name="Koch H."/>
        </authorList>
    </citation>
    <scope>NUCLEOTIDE SEQUENCE [LARGE SCALE GENOMIC DNA]</scope>
    <source>
        <strain evidence="11 12">G1</strain>
    </source>
</reference>
<keyword evidence="1" id="KW-0813">Transport</keyword>
<comment type="cofactor">
    <cofactor evidence="9">
        <name>[2Fe-2S] cluster</name>
        <dbReference type="ChEBI" id="CHEBI:190135"/>
    </cofactor>
</comment>
<dbReference type="InterPro" id="IPR019480">
    <property type="entry name" value="Dihydroorotate_DH_Fe-S-bd"/>
</dbReference>
<dbReference type="InterPro" id="IPR039261">
    <property type="entry name" value="FNR_nucleotide-bd"/>
</dbReference>
<dbReference type="PANTHER" id="PTHR43513:SF1">
    <property type="entry name" value="ANAEROBIC SULFITE REDUCTASE SUBUNIT B"/>
    <property type="match status" value="1"/>
</dbReference>
<evidence type="ECO:0000256" key="3">
    <source>
        <dbReference type="ARBA" id="ARBA00022714"/>
    </source>
</evidence>
<dbReference type="PANTHER" id="PTHR43513">
    <property type="entry name" value="DIHYDROOROTATE DEHYDROGENASE B (NAD(+)), ELECTRON TRANSFER SUBUNIT"/>
    <property type="match status" value="1"/>
</dbReference>
<dbReference type="CDD" id="cd06221">
    <property type="entry name" value="sulfite_reductase_like"/>
    <property type="match status" value="1"/>
</dbReference>
<dbReference type="InterPro" id="IPR008333">
    <property type="entry name" value="Cbr1-like_FAD-bd_dom"/>
</dbReference>
<keyword evidence="5" id="KW-0274">FAD</keyword>
<dbReference type="Proteomes" id="UP001295463">
    <property type="component" value="Chromosome"/>
</dbReference>
<dbReference type="PIRSF" id="PIRSF006816">
    <property type="entry name" value="Cyc3_hyd_g"/>
    <property type="match status" value="1"/>
</dbReference>
<dbReference type="Pfam" id="PF10418">
    <property type="entry name" value="DHODB_Fe-S_bind"/>
    <property type="match status" value="1"/>
</dbReference>
<keyword evidence="8" id="KW-0411">Iron-sulfur</keyword>
<dbReference type="PRINTS" id="PR00406">
    <property type="entry name" value="CYTB5RDTASE"/>
</dbReference>
<evidence type="ECO:0000313" key="11">
    <source>
        <dbReference type="EMBL" id="CAH2032204.1"/>
    </source>
</evidence>
<dbReference type="Gene3D" id="3.40.50.80">
    <property type="entry name" value="Nucleotide-binding domain of ferredoxin-NADP reductase (FNR) module"/>
    <property type="match status" value="1"/>
</dbReference>
<dbReference type="PROSITE" id="PS51384">
    <property type="entry name" value="FAD_FR"/>
    <property type="match status" value="1"/>
</dbReference>
<dbReference type="InterPro" id="IPR050353">
    <property type="entry name" value="PyrK_electron_transfer"/>
</dbReference>
<evidence type="ECO:0000256" key="1">
    <source>
        <dbReference type="ARBA" id="ARBA00022448"/>
    </source>
</evidence>
<keyword evidence="2" id="KW-0285">Flavoprotein</keyword>
<dbReference type="InterPro" id="IPR001709">
    <property type="entry name" value="Flavoprot_Pyr_Nucl_cyt_Rdtase"/>
</dbReference>
<evidence type="ECO:0000259" key="10">
    <source>
        <dbReference type="PROSITE" id="PS51384"/>
    </source>
</evidence>
<keyword evidence="3" id="KW-0001">2Fe-2S</keyword>
<evidence type="ECO:0000256" key="7">
    <source>
        <dbReference type="ARBA" id="ARBA00023004"/>
    </source>
</evidence>
<dbReference type="Pfam" id="PF00970">
    <property type="entry name" value="FAD_binding_6"/>
    <property type="match status" value="1"/>
</dbReference>
<name>A0ABM9DBX9_9BACT</name>
<keyword evidence="7" id="KW-0408">Iron</keyword>
<dbReference type="RefSeq" id="WP_305732971.1">
    <property type="nucleotide sequence ID" value="NZ_OW150024.1"/>
</dbReference>
<dbReference type="Gene3D" id="2.10.240.10">
    <property type="entry name" value="Dihydroorotate dehydrogenase, electron transfer subunit"/>
    <property type="match status" value="1"/>
</dbReference>
<evidence type="ECO:0000256" key="4">
    <source>
        <dbReference type="ARBA" id="ARBA00022723"/>
    </source>
</evidence>
<evidence type="ECO:0000256" key="6">
    <source>
        <dbReference type="ARBA" id="ARBA00022982"/>
    </source>
</evidence>
<feature type="domain" description="FAD-binding FR-type" evidence="10">
    <location>
        <begin position="12"/>
        <end position="112"/>
    </location>
</feature>
<dbReference type="InterPro" id="IPR017927">
    <property type="entry name" value="FAD-bd_FR_type"/>
</dbReference>
<keyword evidence="6" id="KW-0249">Electron transport</keyword>
<gene>
    <name evidence="11" type="ORF">GEAMG1_2368</name>
</gene>
<protein>
    <submittedName>
        <fullName evidence="11">Heterodisulfide reductase, cytochrome reductase subunit</fullName>
    </submittedName>
</protein>
<organism evidence="11 12">
    <name type="scientific">Trichlorobacter ammonificans</name>
    <dbReference type="NCBI Taxonomy" id="2916410"/>
    <lineage>
        <taxon>Bacteria</taxon>
        <taxon>Pseudomonadati</taxon>
        <taxon>Thermodesulfobacteriota</taxon>
        <taxon>Desulfuromonadia</taxon>
        <taxon>Geobacterales</taxon>
        <taxon>Geobacteraceae</taxon>
        <taxon>Trichlorobacter</taxon>
    </lineage>
</organism>
<keyword evidence="12" id="KW-1185">Reference proteome</keyword>
<evidence type="ECO:0000256" key="9">
    <source>
        <dbReference type="ARBA" id="ARBA00034078"/>
    </source>
</evidence>
<dbReference type="Gene3D" id="2.40.30.10">
    <property type="entry name" value="Translation factors"/>
    <property type="match status" value="1"/>
</dbReference>
<dbReference type="PRINTS" id="PR00371">
    <property type="entry name" value="FPNCR"/>
</dbReference>
<keyword evidence="4" id="KW-0479">Metal-binding</keyword>
<evidence type="ECO:0000256" key="2">
    <source>
        <dbReference type="ARBA" id="ARBA00022630"/>
    </source>
</evidence>
<dbReference type="Pfam" id="PF00175">
    <property type="entry name" value="NAD_binding_1"/>
    <property type="match status" value="1"/>
</dbReference>
<dbReference type="SUPFAM" id="SSF63380">
    <property type="entry name" value="Riboflavin synthase domain-like"/>
    <property type="match status" value="1"/>
</dbReference>
<accession>A0ABM9DBX9</accession>
<evidence type="ECO:0000256" key="8">
    <source>
        <dbReference type="ARBA" id="ARBA00023014"/>
    </source>
</evidence>
<evidence type="ECO:0000313" key="12">
    <source>
        <dbReference type="Proteomes" id="UP001295463"/>
    </source>
</evidence>
<dbReference type="EMBL" id="OW150024">
    <property type="protein sequence ID" value="CAH2032204.1"/>
    <property type="molecule type" value="Genomic_DNA"/>
</dbReference>
<sequence>MCSNSSAGSNIYLPQLATVEEIIDETPDVRTLRLVFQDEQLRDSFSFRAGQFAEYSAFGAGESTFCIASSPTRQGYIECCFRSVGRVTEALRRLEVGDTMGVRGPYGNSFPVEQFFGKNLVFVAGGIALPPLRTLIWNCLDWRDKFGDITIVYGARTEADLVYKRELTEWQERSDVRLVKTVDPGGNGPAWDGKVGFVPTILEEAAPSAENTIALVCGPPVMIKFTLPVLEKLGFSDTQVYTTLENRMKCGLGKCGRCNVGNVYVCKDGPVFTAAQVKAMPQEF</sequence>
<dbReference type="SUPFAM" id="SSF52343">
    <property type="entry name" value="Ferredoxin reductase-like, C-terminal NADP-linked domain"/>
    <property type="match status" value="1"/>
</dbReference>
<dbReference type="InterPro" id="IPR017938">
    <property type="entry name" value="Riboflavin_synthase-like_b-brl"/>
</dbReference>
<dbReference type="InterPro" id="IPR037117">
    <property type="entry name" value="Dihydroorotate_DH_ele_sf"/>
</dbReference>